<comment type="similarity">
    <text evidence="4">Belongs to the cellobiose 2-epimerase family.</text>
</comment>
<dbReference type="Proteomes" id="UP000199373">
    <property type="component" value="Unassembled WGS sequence"/>
</dbReference>
<accession>A0A1I0MJG7</accession>
<dbReference type="Pfam" id="PF07221">
    <property type="entry name" value="GlcNAc_2-epim"/>
    <property type="match status" value="2"/>
</dbReference>
<evidence type="ECO:0000256" key="4">
    <source>
        <dbReference type="HAMAP-Rule" id="MF_00929"/>
    </source>
</evidence>
<dbReference type="GO" id="GO:0005975">
    <property type="term" value="P:carbohydrate metabolic process"/>
    <property type="evidence" value="ECO:0007669"/>
    <property type="project" value="InterPro"/>
</dbReference>
<dbReference type="PANTHER" id="PTHR15108">
    <property type="entry name" value="N-ACYLGLUCOSAMINE-2-EPIMERASE"/>
    <property type="match status" value="1"/>
</dbReference>
<dbReference type="AlphaFoldDB" id="A0A1I0MJG7"/>
<dbReference type="Gene3D" id="1.50.10.10">
    <property type="match status" value="1"/>
</dbReference>
<dbReference type="SUPFAM" id="SSF48208">
    <property type="entry name" value="Six-hairpin glycosidases"/>
    <property type="match status" value="1"/>
</dbReference>
<name>A0A1I0MJG7_9BACT</name>
<dbReference type="GO" id="GO:0047736">
    <property type="term" value="F:cellobiose epimerase activity"/>
    <property type="evidence" value="ECO:0007669"/>
    <property type="project" value="UniProtKB-UniRule"/>
</dbReference>
<evidence type="ECO:0000313" key="5">
    <source>
        <dbReference type="EMBL" id="SEV88445.1"/>
    </source>
</evidence>
<comment type="catalytic activity">
    <reaction evidence="1 4">
        <text>D-cellobiose = beta-D-glucosyl-(1-&gt;4)-D-mannopyranose</text>
        <dbReference type="Rhea" id="RHEA:23384"/>
        <dbReference type="ChEBI" id="CHEBI:17057"/>
        <dbReference type="ChEBI" id="CHEBI:47931"/>
        <dbReference type="EC" id="5.1.3.11"/>
    </reaction>
</comment>
<evidence type="ECO:0000313" key="6">
    <source>
        <dbReference type="Proteomes" id="UP000199373"/>
    </source>
</evidence>
<dbReference type="InterPro" id="IPR008928">
    <property type="entry name" value="6-hairpin_glycosidase_sf"/>
</dbReference>
<evidence type="ECO:0000256" key="2">
    <source>
        <dbReference type="ARBA" id="ARBA00008558"/>
    </source>
</evidence>
<protein>
    <recommendedName>
        <fullName evidence="4">Cellobiose 2-epimerase</fullName>
        <shortName evidence="4">CE</shortName>
        <ecNumber evidence="4">5.1.3.11</ecNumber>
    </recommendedName>
</protein>
<dbReference type="InterPro" id="IPR028584">
    <property type="entry name" value="Cellobiose_2_epim"/>
</dbReference>
<evidence type="ECO:0000256" key="1">
    <source>
        <dbReference type="ARBA" id="ARBA00001470"/>
    </source>
</evidence>
<comment type="similarity">
    <text evidence="2">Belongs to the N-acylglucosamine 2-epimerase family.</text>
</comment>
<dbReference type="InterPro" id="IPR012341">
    <property type="entry name" value="6hp_glycosidase-like_sf"/>
</dbReference>
<dbReference type="RefSeq" id="WP_091899769.1">
    <property type="nucleotide sequence ID" value="NZ_FOIQ01000001.1"/>
</dbReference>
<gene>
    <name evidence="5" type="ORF">SAMN04487850_0717</name>
</gene>
<dbReference type="InterPro" id="IPR010819">
    <property type="entry name" value="AGE/CE"/>
</dbReference>
<dbReference type="HAMAP" id="MF_00929">
    <property type="entry name" value="Cellobiose_2_epim"/>
    <property type="match status" value="1"/>
</dbReference>
<proteinExistence type="inferred from homology"/>
<sequence length="425" mass="49170">MCFKMMSVEMQDVLQQNILRFWLDKMVDIENGGFYGRIDGHGILHPEAEKGAILNARILWSFSAAYRVMGCPEYLEAATRAKRYFIDHFIDPEYGGVYWSVDYKGQPLDTKKQFYAIGFAIYGLSEYARATGDQEALDYALQLFDCIEEHAYDPVYNGYIEACTREWAEIADMRLSEYDANYPKSQNTHLHIIEPYANLYRVLKSQYPDNPDTLGGSVFAPQYGPMAYYEDVIRVGRALRNIIGIFTDKILNPETHHLDLFFDMDWTRGAGHLESYGHDIECSWLLHEAAIVLGDSEVLAKVEPIVQMVAKASEKGLRPDGSMIHEANLDTGHVDDDLHWWVQAENVVGWFNLYQHFDDQDALEKAQRCWDYIKKQLIDYDNGEWYWSRHADGSLNTDDDKAGFWKCPYHNSRMCLELIERTAEM</sequence>
<organism evidence="5 6">
    <name type="scientific">Prevotella aff. ruminicola Tc2-24</name>
    <dbReference type="NCBI Taxonomy" id="81582"/>
    <lineage>
        <taxon>Bacteria</taxon>
        <taxon>Pseudomonadati</taxon>
        <taxon>Bacteroidota</taxon>
        <taxon>Bacteroidia</taxon>
        <taxon>Bacteroidales</taxon>
        <taxon>Prevotellaceae</taxon>
        <taxon>Prevotella</taxon>
    </lineage>
</organism>
<reference evidence="5 6" key="1">
    <citation type="submission" date="2016-10" db="EMBL/GenBank/DDBJ databases">
        <authorList>
            <person name="de Groot N.N."/>
        </authorList>
    </citation>
    <scope>NUCLEOTIDE SEQUENCE [LARGE SCALE GENOMIC DNA]</scope>
    <source>
        <strain evidence="5 6">TC2-24</strain>
    </source>
</reference>
<evidence type="ECO:0000256" key="3">
    <source>
        <dbReference type="ARBA" id="ARBA00023235"/>
    </source>
</evidence>
<keyword evidence="3 4" id="KW-0413">Isomerase</keyword>
<dbReference type="EMBL" id="FOIQ01000001">
    <property type="protein sequence ID" value="SEV88445.1"/>
    <property type="molecule type" value="Genomic_DNA"/>
</dbReference>
<keyword evidence="6" id="KW-1185">Reference proteome</keyword>
<dbReference type="EC" id="5.1.3.11" evidence="4"/>
<comment type="function">
    <text evidence="4">Catalyzes the reversible epimerization of cellobiose to 4-O-beta-D-glucopyranosyl-D-mannose (Glc-Man).</text>
</comment>